<evidence type="ECO:0000313" key="7">
    <source>
        <dbReference type="Proteomes" id="UP000001949"/>
    </source>
</evidence>
<dbReference type="Gene3D" id="3.20.20.10">
    <property type="entry name" value="Alanine racemase"/>
    <property type="match status" value="1"/>
</dbReference>
<dbReference type="InterPro" id="IPR001608">
    <property type="entry name" value="Ala_racemase_N"/>
</dbReference>
<gene>
    <name evidence="6" type="ordered locus">TP02_0565</name>
</gene>
<organism evidence="6 7">
    <name type="scientific">Theileria parva</name>
    <name type="common">East coast fever infection agent</name>
    <dbReference type="NCBI Taxonomy" id="5875"/>
    <lineage>
        <taxon>Eukaryota</taxon>
        <taxon>Sar</taxon>
        <taxon>Alveolata</taxon>
        <taxon>Apicomplexa</taxon>
        <taxon>Aconoidasida</taxon>
        <taxon>Piroplasmida</taxon>
        <taxon>Theileriidae</taxon>
        <taxon>Theileria</taxon>
    </lineage>
</organism>
<feature type="domain" description="Alanine racemase N-terminal" evidence="5">
    <location>
        <begin position="18"/>
        <end position="213"/>
    </location>
</feature>
<reference evidence="6 7" key="1">
    <citation type="journal article" date="2005" name="Science">
        <title>Genome sequence of Theileria parva, a bovine pathogen that transforms lymphocytes.</title>
        <authorList>
            <person name="Gardner M.J."/>
            <person name="Bishop R."/>
            <person name="Shah T."/>
            <person name="de Villiers E.P."/>
            <person name="Carlton J.M."/>
            <person name="Hall N."/>
            <person name="Ren Q."/>
            <person name="Paulsen I.T."/>
            <person name="Pain A."/>
            <person name="Berriman M."/>
            <person name="Wilson R.J.M."/>
            <person name="Sato S."/>
            <person name="Ralph S.A."/>
            <person name="Mann D.J."/>
            <person name="Xiong Z."/>
            <person name="Shallom S.J."/>
            <person name="Weidman J."/>
            <person name="Jiang L."/>
            <person name="Lynn J."/>
            <person name="Weaver B."/>
            <person name="Shoaibi A."/>
            <person name="Domingo A.R."/>
            <person name="Wasawo D."/>
            <person name="Crabtree J."/>
            <person name="Wortman J.R."/>
            <person name="Haas B."/>
            <person name="Angiuoli S.V."/>
            <person name="Creasy T.H."/>
            <person name="Lu C."/>
            <person name="Suh B."/>
            <person name="Silva J.C."/>
            <person name="Utterback T.R."/>
            <person name="Feldblyum T.V."/>
            <person name="Pertea M."/>
            <person name="Allen J."/>
            <person name="Nierman W.C."/>
            <person name="Taracha E.L.N."/>
            <person name="Salzberg S.L."/>
            <person name="White O.R."/>
            <person name="Fitzhugh H.A."/>
            <person name="Morzaria S."/>
            <person name="Venter J.C."/>
            <person name="Fraser C.M."/>
            <person name="Nene V."/>
        </authorList>
    </citation>
    <scope>NUCLEOTIDE SEQUENCE [LARGE SCALE GENOMIC DNA]</scope>
    <source>
        <strain evidence="6 7">Muguga</strain>
    </source>
</reference>
<dbReference type="FunCoup" id="Q4N4S5">
    <property type="interactions" value="137"/>
</dbReference>
<feature type="modified residue" description="N6-(pyridoxal phosphate)lysine" evidence="2 3">
    <location>
        <position position="26"/>
    </location>
</feature>
<accession>Q4N4S5</accession>
<dbReference type="InParanoid" id="Q4N4S5"/>
<comment type="cofactor">
    <cofactor evidence="3">
        <name>pyridoxal 5'-phosphate</name>
        <dbReference type="ChEBI" id="CHEBI:597326"/>
    </cofactor>
</comment>
<dbReference type="GO" id="GO:0030170">
    <property type="term" value="F:pyridoxal phosphate binding"/>
    <property type="evidence" value="ECO:0007669"/>
    <property type="project" value="UniProtKB-UniRule"/>
</dbReference>
<dbReference type="STRING" id="5875.Q4N4S5"/>
<evidence type="ECO:0000259" key="5">
    <source>
        <dbReference type="Pfam" id="PF01168"/>
    </source>
</evidence>
<dbReference type="NCBIfam" id="TIGR00044">
    <property type="entry name" value="YggS family pyridoxal phosphate-dependent enzyme"/>
    <property type="match status" value="1"/>
</dbReference>
<keyword evidence="1 2" id="KW-0663">Pyridoxal phosphate</keyword>
<evidence type="ECO:0000313" key="6">
    <source>
        <dbReference type="EMBL" id="EAN32848.1"/>
    </source>
</evidence>
<dbReference type="InterPro" id="IPR011078">
    <property type="entry name" value="PyrdxlP_homeostasis"/>
</dbReference>
<dbReference type="PROSITE" id="PS01211">
    <property type="entry name" value="UPF0001"/>
    <property type="match status" value="1"/>
</dbReference>
<dbReference type="Proteomes" id="UP000001949">
    <property type="component" value="Unassembled WGS sequence"/>
</dbReference>
<dbReference type="OMA" id="PLEWHMI"/>
<sequence>MGSVERWLGLRSELEGLGVELLVVTKNCTVDAIGQLFKMGQLDFGESRVRELCEKAAQLDSTVKWHFIGHLQTNKCAKLLQIPNLHMIQSVDSMELFNKLSQLTTKLNRQINVLIQVNTTLKPTQYGIDYRNITLIISLVRSVMRSERVKFRGLMTIGDGTKDSFHRLNGVKKRLEEEFGELGEFVMSMGMSSDYKLAIQMGSNHIRIGTLIFNS</sequence>
<dbReference type="PIRSF" id="PIRSF004848">
    <property type="entry name" value="YBL036c_PLPDEIII"/>
    <property type="match status" value="1"/>
</dbReference>
<keyword evidence="7" id="KW-1185">Reference proteome</keyword>
<dbReference type="EMBL" id="AAGK01000002">
    <property type="protein sequence ID" value="EAN32848.1"/>
    <property type="molecule type" value="Genomic_DNA"/>
</dbReference>
<dbReference type="PANTHER" id="PTHR10146:SF14">
    <property type="entry name" value="PYRIDOXAL PHOSPHATE HOMEOSTASIS PROTEIN"/>
    <property type="match status" value="1"/>
</dbReference>
<dbReference type="PANTHER" id="PTHR10146">
    <property type="entry name" value="PROLINE SYNTHETASE CO-TRANSCRIBED BACTERIAL HOMOLOG PROTEIN"/>
    <property type="match status" value="1"/>
</dbReference>
<dbReference type="SUPFAM" id="SSF51419">
    <property type="entry name" value="PLP-binding barrel"/>
    <property type="match status" value="1"/>
</dbReference>
<protein>
    <recommendedName>
        <fullName evidence="2">Pyridoxal phosphate homeostasis protein</fullName>
        <shortName evidence="2">PLP homeostasis protein</shortName>
    </recommendedName>
</protein>
<dbReference type="AlphaFoldDB" id="Q4N4S5"/>
<evidence type="ECO:0000256" key="4">
    <source>
        <dbReference type="RuleBase" id="RU004514"/>
    </source>
</evidence>
<dbReference type="eggNOG" id="KOG3157">
    <property type="taxonomic scope" value="Eukaryota"/>
</dbReference>
<comment type="similarity">
    <text evidence="2 4">Belongs to the pyridoxal phosphate-binding protein YggS/PROSC family.</text>
</comment>
<evidence type="ECO:0000256" key="3">
    <source>
        <dbReference type="PIRSR" id="PIRSR004848-1"/>
    </source>
</evidence>
<dbReference type="VEuPathDB" id="PiroplasmaDB:TpMuguga_02g00565"/>
<evidence type="ECO:0000256" key="2">
    <source>
        <dbReference type="HAMAP-Rule" id="MF_03225"/>
    </source>
</evidence>
<dbReference type="Pfam" id="PF01168">
    <property type="entry name" value="Ala_racemase_N"/>
    <property type="match status" value="1"/>
</dbReference>
<proteinExistence type="inferred from homology"/>
<dbReference type="InterPro" id="IPR029066">
    <property type="entry name" value="PLP-binding_barrel"/>
</dbReference>
<dbReference type="HAMAP" id="MF_02087">
    <property type="entry name" value="PLP_homeostasis"/>
    <property type="match status" value="1"/>
</dbReference>
<name>Q4N4S5_THEPA</name>
<comment type="function">
    <text evidence="2">Pyridoxal 5'-phosphate (PLP)-binding protein, which may be involved in intracellular homeostatic regulation of pyridoxal 5'-phosphate (PLP), the active form of vitamin B6.</text>
</comment>
<dbReference type="KEGG" id="tpv:TP02_0565"/>
<dbReference type="GeneID" id="3502080"/>
<evidence type="ECO:0000256" key="1">
    <source>
        <dbReference type="ARBA" id="ARBA00022898"/>
    </source>
</evidence>
<comment type="caution">
    <text evidence="6">The sequence shown here is derived from an EMBL/GenBank/DDBJ whole genome shotgun (WGS) entry which is preliminary data.</text>
</comment>